<reference evidence="1 2" key="1">
    <citation type="journal article" date="2019" name="Commun. Biol.">
        <title>The bagworm genome reveals a unique fibroin gene that provides high tensile strength.</title>
        <authorList>
            <person name="Kono N."/>
            <person name="Nakamura H."/>
            <person name="Ohtoshi R."/>
            <person name="Tomita M."/>
            <person name="Numata K."/>
            <person name="Arakawa K."/>
        </authorList>
    </citation>
    <scope>NUCLEOTIDE SEQUENCE [LARGE SCALE GENOMIC DNA]</scope>
</reference>
<dbReference type="AlphaFoldDB" id="A0A4C1WC84"/>
<keyword evidence="2" id="KW-1185">Reference proteome</keyword>
<organism evidence="1 2">
    <name type="scientific">Eumeta variegata</name>
    <name type="common">Bagworm moth</name>
    <name type="synonym">Eumeta japonica</name>
    <dbReference type="NCBI Taxonomy" id="151549"/>
    <lineage>
        <taxon>Eukaryota</taxon>
        <taxon>Metazoa</taxon>
        <taxon>Ecdysozoa</taxon>
        <taxon>Arthropoda</taxon>
        <taxon>Hexapoda</taxon>
        <taxon>Insecta</taxon>
        <taxon>Pterygota</taxon>
        <taxon>Neoptera</taxon>
        <taxon>Endopterygota</taxon>
        <taxon>Lepidoptera</taxon>
        <taxon>Glossata</taxon>
        <taxon>Ditrysia</taxon>
        <taxon>Tineoidea</taxon>
        <taxon>Psychidae</taxon>
        <taxon>Oiketicinae</taxon>
        <taxon>Eumeta</taxon>
    </lineage>
</organism>
<gene>
    <name evidence="1" type="ORF">EVAR_35628_1</name>
</gene>
<sequence length="86" mass="9563">MNFINSRKNRRAITRGSFRPFMVKFHPLPPIITGSTSSNVVVLNDDLREGRPSTATIKEQTACADSSAVRLMIQTLTRELSTSRLG</sequence>
<evidence type="ECO:0000313" key="2">
    <source>
        <dbReference type="Proteomes" id="UP000299102"/>
    </source>
</evidence>
<dbReference type="Proteomes" id="UP000299102">
    <property type="component" value="Unassembled WGS sequence"/>
</dbReference>
<dbReference type="EMBL" id="BGZK01000535">
    <property type="protein sequence ID" value="GBP49006.1"/>
    <property type="molecule type" value="Genomic_DNA"/>
</dbReference>
<accession>A0A4C1WC84</accession>
<proteinExistence type="predicted"/>
<name>A0A4C1WC84_EUMVA</name>
<evidence type="ECO:0000313" key="1">
    <source>
        <dbReference type="EMBL" id="GBP49006.1"/>
    </source>
</evidence>
<protein>
    <submittedName>
        <fullName evidence="1">Uncharacterized protein</fullName>
    </submittedName>
</protein>
<comment type="caution">
    <text evidence="1">The sequence shown here is derived from an EMBL/GenBank/DDBJ whole genome shotgun (WGS) entry which is preliminary data.</text>
</comment>